<dbReference type="EMBL" id="CAVMJV010000123">
    <property type="protein sequence ID" value="CAK5106796.1"/>
    <property type="molecule type" value="Genomic_DNA"/>
</dbReference>
<keyword evidence="2" id="KW-1185">Reference proteome</keyword>
<organism evidence="1 2">
    <name type="scientific">Meloidogyne enterolobii</name>
    <name type="common">Root-knot nematode worm</name>
    <name type="synonym">Meloidogyne mayaguensis</name>
    <dbReference type="NCBI Taxonomy" id="390850"/>
    <lineage>
        <taxon>Eukaryota</taxon>
        <taxon>Metazoa</taxon>
        <taxon>Ecdysozoa</taxon>
        <taxon>Nematoda</taxon>
        <taxon>Chromadorea</taxon>
        <taxon>Rhabditida</taxon>
        <taxon>Tylenchina</taxon>
        <taxon>Tylenchomorpha</taxon>
        <taxon>Tylenchoidea</taxon>
        <taxon>Meloidogynidae</taxon>
        <taxon>Meloidogyninae</taxon>
        <taxon>Meloidogyne</taxon>
    </lineage>
</organism>
<gene>
    <name evidence="1" type="ORF">MENTE1834_LOCUS43548</name>
</gene>
<reference evidence="1" key="1">
    <citation type="submission" date="2023-11" db="EMBL/GenBank/DDBJ databases">
        <authorList>
            <person name="Poullet M."/>
        </authorList>
    </citation>
    <scope>NUCLEOTIDE SEQUENCE</scope>
    <source>
        <strain evidence="1">E1834</strain>
    </source>
</reference>
<sequence length="79" mass="9210">MKIEVDKDERERLARRASLLAKIDDFEEKIDSIREFIDNMITFHDADTSPLAKNFTTNEIGLTPGQQRKLTKFSLVRKI</sequence>
<accession>A0ACB1AUJ8</accession>
<comment type="caution">
    <text evidence="1">The sequence shown here is derived from an EMBL/GenBank/DDBJ whole genome shotgun (WGS) entry which is preliminary data.</text>
</comment>
<dbReference type="Proteomes" id="UP001497535">
    <property type="component" value="Unassembled WGS sequence"/>
</dbReference>
<protein>
    <submittedName>
        <fullName evidence="1">Uncharacterized protein</fullName>
    </submittedName>
</protein>
<evidence type="ECO:0000313" key="2">
    <source>
        <dbReference type="Proteomes" id="UP001497535"/>
    </source>
</evidence>
<name>A0ACB1AUJ8_MELEN</name>
<evidence type="ECO:0000313" key="1">
    <source>
        <dbReference type="EMBL" id="CAK5106796.1"/>
    </source>
</evidence>
<proteinExistence type="predicted"/>